<evidence type="ECO:0000256" key="7">
    <source>
        <dbReference type="ARBA" id="ARBA00023014"/>
    </source>
</evidence>
<keyword evidence="5 9" id="KW-0239">DNA-directed DNA polymerase</keyword>
<dbReference type="InterPro" id="IPR036397">
    <property type="entry name" value="RNaseH_sf"/>
</dbReference>
<dbReference type="EMBL" id="JPQZ01000007">
    <property type="protein sequence ID" value="KKO76089.1"/>
    <property type="molecule type" value="Genomic_DNA"/>
</dbReference>
<comment type="subcellular location">
    <subcellularLocation>
        <location evidence="9">Nucleus</location>
    </subcellularLocation>
</comment>
<evidence type="ECO:0000313" key="11">
    <source>
        <dbReference type="EMBL" id="KKO76089.1"/>
    </source>
</evidence>
<evidence type="ECO:0000256" key="8">
    <source>
        <dbReference type="ARBA" id="ARBA00023125"/>
    </source>
</evidence>
<dbReference type="PANTHER" id="PTHR10670:SF0">
    <property type="entry name" value="DNA POLYMERASE EPSILON CATALYTIC SUBUNIT A"/>
    <property type="match status" value="1"/>
</dbReference>
<keyword evidence="9" id="KW-0863">Zinc-finger</keyword>
<dbReference type="InterPro" id="IPR043502">
    <property type="entry name" value="DNA/RNA_pol_sf"/>
</dbReference>
<protein>
    <recommendedName>
        <fullName evidence="9">DNA polymerase epsilon catalytic subunit</fullName>
        <ecNumber evidence="9">2.7.7.7</ecNumber>
    </recommendedName>
</protein>
<dbReference type="SMART" id="SM00486">
    <property type="entry name" value="POLBc"/>
    <property type="match status" value="1"/>
</dbReference>
<keyword evidence="2 9" id="KW-0808">Transferase</keyword>
<keyword evidence="7 9" id="KW-0411">Iron-sulfur</keyword>
<dbReference type="GO" id="GO:0008310">
    <property type="term" value="F:single-stranded DNA 3'-5' DNA exonuclease activity"/>
    <property type="evidence" value="ECO:0007669"/>
    <property type="project" value="TreeGrafter"/>
</dbReference>
<evidence type="ECO:0000256" key="2">
    <source>
        <dbReference type="ARBA" id="ARBA00022679"/>
    </source>
</evidence>
<proteinExistence type="inferred from homology"/>
<dbReference type="GO" id="GO:0003887">
    <property type="term" value="F:DNA-directed DNA polymerase activity"/>
    <property type="evidence" value="ECO:0007669"/>
    <property type="project" value="UniProtKB-KW"/>
</dbReference>
<evidence type="ECO:0000256" key="4">
    <source>
        <dbReference type="ARBA" id="ARBA00022705"/>
    </source>
</evidence>
<reference evidence="11 12" key="1">
    <citation type="journal article" date="2015" name="Environ. Microbiol.">
        <title>Genome analyses suggest the presence of polyploidy and recent human-driven expansions in eight global populations of the honeybee pathogen Nosema ceranae.</title>
        <authorList>
            <person name="Pelin A."/>
            <person name="Selman M."/>
            <person name="Aris-Brosou S."/>
            <person name="Farinelli L."/>
            <person name="Corradi N."/>
        </authorList>
    </citation>
    <scope>NUCLEOTIDE SEQUENCE [LARGE SCALE GENOMIC DNA]</scope>
    <source>
        <strain evidence="11 12">PA08 1199</strain>
    </source>
</reference>
<evidence type="ECO:0000256" key="3">
    <source>
        <dbReference type="ARBA" id="ARBA00022695"/>
    </source>
</evidence>
<dbReference type="InterPro" id="IPR012337">
    <property type="entry name" value="RNaseH-like_sf"/>
</dbReference>
<dbReference type="GO" id="GO:0006272">
    <property type="term" value="P:leading strand elongation"/>
    <property type="evidence" value="ECO:0007669"/>
    <property type="project" value="TreeGrafter"/>
</dbReference>
<dbReference type="Pfam" id="PF22634">
    <property type="entry name" value="POL2_thumb"/>
    <property type="match status" value="1"/>
</dbReference>
<dbReference type="SMART" id="SM01159">
    <property type="entry name" value="DUF1744"/>
    <property type="match status" value="1"/>
</dbReference>
<dbReference type="GeneID" id="36321261"/>
<comment type="catalytic activity">
    <reaction evidence="9">
        <text>DNA(n) + a 2'-deoxyribonucleoside 5'-triphosphate = DNA(n+1) + diphosphate</text>
        <dbReference type="Rhea" id="RHEA:22508"/>
        <dbReference type="Rhea" id="RHEA-COMP:17339"/>
        <dbReference type="Rhea" id="RHEA-COMP:17340"/>
        <dbReference type="ChEBI" id="CHEBI:33019"/>
        <dbReference type="ChEBI" id="CHEBI:61560"/>
        <dbReference type="ChEBI" id="CHEBI:173112"/>
        <dbReference type="EC" id="2.7.7.7"/>
    </reaction>
</comment>
<dbReference type="Gene3D" id="3.30.420.10">
    <property type="entry name" value="Ribonuclease H-like superfamily/Ribonuclease H"/>
    <property type="match status" value="1"/>
</dbReference>
<dbReference type="InterPro" id="IPR006172">
    <property type="entry name" value="DNA-dir_DNA_pol_B"/>
</dbReference>
<dbReference type="InterPro" id="IPR055191">
    <property type="entry name" value="POL2_thumb"/>
</dbReference>
<keyword evidence="8 9" id="KW-0238">DNA-binding</keyword>
<keyword evidence="9" id="KW-0004">4Fe-4S</keyword>
<comment type="function">
    <text evidence="9">DNA polymerase II participates in chromosomal DNA replication.</text>
</comment>
<feature type="domain" description="DNA polymerase epsilon catalytic subunit A C-terminal" evidence="10">
    <location>
        <begin position="1250"/>
        <end position="1564"/>
    </location>
</feature>
<dbReference type="EC" id="2.7.7.7" evidence="9"/>
<dbReference type="SUPFAM" id="SSF53098">
    <property type="entry name" value="Ribonuclease H-like"/>
    <property type="match status" value="1"/>
</dbReference>
<dbReference type="GO" id="GO:0000278">
    <property type="term" value="P:mitotic cell cycle"/>
    <property type="evidence" value="ECO:0007669"/>
    <property type="project" value="TreeGrafter"/>
</dbReference>
<dbReference type="InterPro" id="IPR013697">
    <property type="entry name" value="DNA_pol_e_suA_C"/>
</dbReference>
<dbReference type="GO" id="GO:0051539">
    <property type="term" value="F:4 iron, 4 sulfur cluster binding"/>
    <property type="evidence" value="ECO:0007669"/>
    <property type="project" value="UniProtKB-KW"/>
</dbReference>
<gene>
    <name evidence="11" type="ORF">AAJ76_700073923</name>
</gene>
<evidence type="ECO:0000256" key="9">
    <source>
        <dbReference type="RuleBase" id="RU365029"/>
    </source>
</evidence>
<keyword evidence="12" id="KW-1185">Reference proteome</keyword>
<dbReference type="GO" id="GO:0003677">
    <property type="term" value="F:DNA binding"/>
    <property type="evidence" value="ECO:0007669"/>
    <property type="project" value="UniProtKB-KW"/>
</dbReference>
<keyword evidence="4 9" id="KW-0235">DNA replication</keyword>
<keyword evidence="9" id="KW-0479">Metal-binding</keyword>
<keyword evidence="6 9" id="KW-0408">Iron</keyword>
<dbReference type="GO" id="GO:0008270">
    <property type="term" value="F:zinc ion binding"/>
    <property type="evidence" value="ECO:0007669"/>
    <property type="project" value="UniProtKB-KW"/>
</dbReference>
<dbReference type="OrthoDB" id="10060449at2759"/>
<dbReference type="GO" id="GO:0008622">
    <property type="term" value="C:epsilon DNA polymerase complex"/>
    <property type="evidence" value="ECO:0007669"/>
    <property type="project" value="InterPro"/>
</dbReference>
<organism evidence="11 12">
    <name type="scientific">Vairimorpha ceranae</name>
    <dbReference type="NCBI Taxonomy" id="40302"/>
    <lineage>
        <taxon>Eukaryota</taxon>
        <taxon>Fungi</taxon>
        <taxon>Fungi incertae sedis</taxon>
        <taxon>Microsporidia</taxon>
        <taxon>Nosematidae</taxon>
        <taxon>Vairimorpha</taxon>
    </lineage>
</organism>
<dbReference type="GO" id="GO:0006287">
    <property type="term" value="P:base-excision repair, gap-filling"/>
    <property type="evidence" value="ECO:0007669"/>
    <property type="project" value="TreeGrafter"/>
</dbReference>
<keyword evidence="3 9" id="KW-0548">Nucleotidyltransferase</keyword>
<name>A0A0F9ZFC4_9MICR</name>
<keyword evidence="9" id="KW-0539">Nucleus</keyword>
<evidence type="ECO:0000313" key="12">
    <source>
        <dbReference type="Proteomes" id="UP000034350"/>
    </source>
</evidence>
<accession>A0A0F9ZFC4</accession>
<dbReference type="InterPro" id="IPR029703">
    <property type="entry name" value="POL2"/>
</dbReference>
<evidence type="ECO:0000259" key="10">
    <source>
        <dbReference type="SMART" id="SM01159"/>
    </source>
</evidence>
<dbReference type="Proteomes" id="UP000034350">
    <property type="component" value="Unassembled WGS sequence"/>
</dbReference>
<dbReference type="RefSeq" id="XP_024331831.1">
    <property type="nucleotide sequence ID" value="XM_024476308.1"/>
</dbReference>
<keyword evidence="9" id="KW-0862">Zinc</keyword>
<dbReference type="Pfam" id="PF22912">
    <property type="entry name" value="zf-DPOE"/>
    <property type="match status" value="1"/>
</dbReference>
<dbReference type="Pfam" id="PF08490">
    <property type="entry name" value="DUF1744"/>
    <property type="match status" value="1"/>
</dbReference>
<dbReference type="VEuPathDB" id="MicrosporidiaDB:AAJ76_700073923"/>
<dbReference type="InterPro" id="IPR054475">
    <property type="entry name" value="Znf-DPOE"/>
</dbReference>
<dbReference type="VEuPathDB" id="MicrosporidiaDB:NCER_100184"/>
<sequence>MTENLEDLELQFKFQEYLFSDKVEGYIFNYQLITGDILPSYGKIYFISKDIQNFFIKVPFYYSLLIECINISDVQEYLKIKYAEGYHHYELVERFDIEEYNHLNKPKKMFLKVFIKNQAIYSKIVRDLKQIVLRNKNNRSINDVYKEMMYSEDENKFDVKTNILNIYDFDIPSEILFAEMYKIRVGCWFEFSYNGEVHIISAVNMLKIPNFRKLAFSIITTNQDYLNPDSNTDQAIMISVKTDTTNILLINQNIIKENLNELEYTYGNESNIFTIYNVSCEEDLLLKFIEIIQIYKPHILITYNGNLFDFSFIETRLLKYGLIMKNLIGITRIFDYFSCPFILHFDCFTWISKYGNIPYKNFTLEIAAKHMLDISIDNLVQSKIKFFGDKRFCALVNSIVKEVLVVYDIFNQKIFYQTFSLATIVPFPICKIISEILEFLYESILIVESLNCSLLIPSINQKTKFKIQNGKIINKLTNNTLNPFCTKEGIFRADFEHNFILKDEEFEYICKNIDIFLKDFRNEIDYNSIKTSIIDNLTKLNTGLNTKGNIYHIDIKSLYTDIILALRLQPTSFVTKNTCIRCDFYKNEFNCILHLDWQAKVDYFLLEPDEFKQVKKDVIDDYNKKYHKDDGYKLENSVKKYKTEASNYSNFDDLSTDMQKKILRNKIEDYSCEKNKKSSYKVIENFQSIVCQLEFSFMLNVLKKFKEYFILYKNNLENIKKELKENYSSENLKKSKLTSSIYWAHEYLYNSFCKYIYYEGARWYSTEMTIILDSIATEIIKNCTTLLNKFSLPLIVNSESIWTLLPFTFPQEVEFKSGKKFNFLESFINFKILKNLKQQVKWKNECKEIEDKINFNIYGPFKALIVPSTLQENNHLRSRYLALNFDGTIYKKSSLYEKKDFDFLSNLQKKLYLSFNYGNNLEECYCNLSKIIRESLDVIDNKGCFLTTNEICSLFSQYNILKNNGLEVADKNNIAFHIAQKITEIIDSQYYFNFLEDKYIISIYPLNEPIYNRTIPISVFETQENKHLIKKWCKLDKELDIREIIDWNYYKSCIEETVIKLIVLPSRGQQAGNYFPFLKVSNNVYKITTKTDLSEYLLLKKDNVNKLPSIIPIKKEIIQDKYWLYYNKIKEQNGLIKIQTTGDNYTFIFSSKKNVHKPISKTIYFKAEKIFYLGHSVKFDKKILPETNTLEKISFINDSENNVFNFLTNTLITDVYNSHVPSIFQCRFEEFKISKNLSFSVLTTFHYDNSIIYVFSKNGKYTFISNFKHSKIQNININDFLSKHVSGLIVINRFDKNFDTLLKLCEKYNTIVDQVHKKLFLCNFSKLLETHKNLHKEILSNIKMKQELCAYANIPFGNNDINILDYILYKNITELNGVLSHPGDESFRLYKNEKIISGYYNQYTIQFECVGSLILSILEYKFLLDQQMYQELESIEFKSLYNIIKNLFVDSSKNILGASLLLNKVENWIRRDSNLLSAKIRNMVSFLHQRYLFNIIAFFKEIKIKMVYVSCNIMCIDLEKDTKEGAAYVFDNCKKLIQEKKEFLHLNLRQLRIFEKLLIVDPNIYFYQKNGDIFNSSEIKMPIDFIKRYFDNEKLKNEYIYDLVTKVDIDVANLIITALSFKSDMEYVISNCKKLLKIDDFLESGKYLEMVILCKKCNTENILRNKCIKCMSIYEKDSIFQVIDKHFNYFINLALSHDIYCNKCSSINEKMLVEYCDCGGQYAKKDYSKEFLTILNKITDKDIKQSYKKKLKFYQINL</sequence>
<dbReference type="GO" id="GO:0006297">
    <property type="term" value="P:nucleotide-excision repair, DNA gap filling"/>
    <property type="evidence" value="ECO:0007669"/>
    <property type="project" value="TreeGrafter"/>
</dbReference>
<comment type="cofactor">
    <cofactor evidence="9">
        <name>[4Fe-4S] cluster</name>
        <dbReference type="ChEBI" id="CHEBI:49883"/>
    </cofactor>
</comment>
<dbReference type="PANTHER" id="PTHR10670">
    <property type="entry name" value="DNA POLYMERASE EPSILON CATALYTIC SUBUNIT A"/>
    <property type="match status" value="1"/>
</dbReference>
<comment type="caution">
    <text evidence="11">The sequence shown here is derived from an EMBL/GenBank/DDBJ whole genome shotgun (WGS) entry which is preliminary data.</text>
</comment>
<comment type="similarity">
    <text evidence="1 9">Belongs to the DNA polymerase type-B family.</text>
</comment>
<evidence type="ECO:0000256" key="5">
    <source>
        <dbReference type="ARBA" id="ARBA00022932"/>
    </source>
</evidence>
<dbReference type="GO" id="GO:0045004">
    <property type="term" value="P:DNA replication proofreading"/>
    <property type="evidence" value="ECO:0007669"/>
    <property type="project" value="TreeGrafter"/>
</dbReference>
<dbReference type="SUPFAM" id="SSF56672">
    <property type="entry name" value="DNA/RNA polymerases"/>
    <property type="match status" value="1"/>
</dbReference>
<dbReference type="VEuPathDB" id="MicrosporidiaDB:G9O61_00g005530"/>
<dbReference type="GO" id="GO:0000166">
    <property type="term" value="F:nucleotide binding"/>
    <property type="evidence" value="ECO:0007669"/>
    <property type="project" value="InterPro"/>
</dbReference>
<evidence type="ECO:0000256" key="6">
    <source>
        <dbReference type="ARBA" id="ARBA00023004"/>
    </source>
</evidence>
<evidence type="ECO:0000256" key="1">
    <source>
        <dbReference type="ARBA" id="ARBA00005755"/>
    </source>
</evidence>